<comment type="caution">
    <text evidence="2">The sequence shown here is derived from an EMBL/GenBank/DDBJ whole genome shotgun (WGS) entry which is preliminary data.</text>
</comment>
<reference evidence="2 3" key="1">
    <citation type="submission" date="2016-08" db="EMBL/GenBank/DDBJ databases">
        <authorList>
            <person name="Loux V."/>
            <person name="Rue O."/>
        </authorList>
    </citation>
    <scope>NUCLEOTIDE SEQUENCE [LARGE SCALE GENOMIC DNA]</scope>
    <source>
        <strain evidence="2 3">AFSSA_08CEB44bac</strain>
    </source>
</reference>
<organism evidence="2 3">
    <name type="scientific">Bacillus cytotoxicus</name>
    <dbReference type="NCBI Taxonomy" id="580165"/>
    <lineage>
        <taxon>Bacteria</taxon>
        <taxon>Bacillati</taxon>
        <taxon>Bacillota</taxon>
        <taxon>Bacilli</taxon>
        <taxon>Bacillales</taxon>
        <taxon>Bacillaceae</taxon>
        <taxon>Bacillus</taxon>
        <taxon>Bacillus cereus group</taxon>
    </lineage>
</organism>
<dbReference type="Proteomes" id="UP000242164">
    <property type="component" value="Unassembled WGS sequence"/>
</dbReference>
<dbReference type="GeneID" id="33898625"/>
<evidence type="ECO:0000313" key="2">
    <source>
        <dbReference type="EMBL" id="SCM03328.1"/>
    </source>
</evidence>
<name>A0AAX2CLR8_9BACI</name>
<protein>
    <submittedName>
        <fullName evidence="2">Group-specific protein</fullName>
    </submittedName>
</protein>
<sequence length="75" mass="8513">MYYCISCSEIHLKKSNNDKIFKNGFYIDPFLGERYHLGMCKNIHDAKAEEVVLPEANTKAAPSIMNTLPTHVLPT</sequence>
<gene>
    <name evidence="2" type="ORF">BCB44BAC_03800</name>
</gene>
<dbReference type="Pfam" id="PF13119">
    <property type="entry name" value="DUF3973"/>
    <property type="match status" value="1"/>
</dbReference>
<dbReference type="InterPro" id="IPR025003">
    <property type="entry name" value="DUF3973"/>
</dbReference>
<accession>A0AAX2CLR8</accession>
<dbReference type="EMBL" id="FMIK01000051">
    <property type="protein sequence ID" value="SCM03328.1"/>
    <property type="molecule type" value="Genomic_DNA"/>
</dbReference>
<dbReference type="RefSeq" id="WP_012095842.1">
    <property type="nucleotide sequence ID" value="NZ_CP066179.1"/>
</dbReference>
<feature type="domain" description="DUF3973" evidence="1">
    <location>
        <begin position="1"/>
        <end position="40"/>
    </location>
</feature>
<evidence type="ECO:0000259" key="1">
    <source>
        <dbReference type="Pfam" id="PF13119"/>
    </source>
</evidence>
<dbReference type="AlphaFoldDB" id="A0AAX2CLR8"/>
<proteinExistence type="predicted"/>
<evidence type="ECO:0000313" key="3">
    <source>
        <dbReference type="Proteomes" id="UP000242164"/>
    </source>
</evidence>